<accession>A0ABQ0DZY5</accession>
<evidence type="ECO:0000313" key="2">
    <source>
        <dbReference type="EMBL" id="GAB1250983.1"/>
    </source>
</evidence>
<evidence type="ECO:0000256" key="1">
    <source>
        <dbReference type="SAM" id="SignalP"/>
    </source>
</evidence>
<reference evidence="2 3" key="1">
    <citation type="journal article" date="2025" name="Int. J. Syst. Evol. Microbiol.">
        <title>Desulfovibrio falkowii sp. nov., Porphyromonas miyakawae sp. nov., Mediterraneibacter flintii sp. nov. and Owariibacterium komagatae gen. nov., sp. nov., isolated from human faeces.</title>
        <authorList>
            <person name="Hamaguchi T."/>
            <person name="Ohara M."/>
            <person name="Hisatomi A."/>
            <person name="Sekiguchi K."/>
            <person name="Takeda J.I."/>
            <person name="Ueyama J."/>
            <person name="Ito M."/>
            <person name="Nishiwaki H."/>
            <person name="Ogi T."/>
            <person name="Hirayama M."/>
            <person name="Ohkuma M."/>
            <person name="Sakamoto M."/>
            <person name="Ohno K."/>
        </authorList>
    </citation>
    <scope>NUCLEOTIDE SEQUENCE [LARGE SCALE GENOMIC DNA]</scope>
    <source>
        <strain evidence="2 3">13CB11C</strain>
    </source>
</reference>
<keyword evidence="1" id="KW-0732">Signal</keyword>
<feature type="chain" id="PRO_5046769760" evidence="1">
    <location>
        <begin position="21"/>
        <end position="596"/>
    </location>
</feature>
<dbReference type="RefSeq" id="WP_411914811.1">
    <property type="nucleotide sequence ID" value="NZ_BAAFSF010000001.1"/>
</dbReference>
<feature type="signal peptide" evidence="1">
    <location>
        <begin position="1"/>
        <end position="20"/>
    </location>
</feature>
<dbReference type="EMBL" id="BAAFSF010000001">
    <property type="protein sequence ID" value="GAB1250983.1"/>
    <property type="molecule type" value="Genomic_DNA"/>
</dbReference>
<dbReference type="Proteomes" id="UP001628220">
    <property type="component" value="Unassembled WGS sequence"/>
</dbReference>
<keyword evidence="3" id="KW-1185">Reference proteome</keyword>
<organism evidence="2 3">
    <name type="scientific">Porphyromonas miyakawae</name>
    <dbReference type="NCBI Taxonomy" id="3137470"/>
    <lineage>
        <taxon>Bacteria</taxon>
        <taxon>Pseudomonadati</taxon>
        <taxon>Bacteroidota</taxon>
        <taxon>Bacteroidia</taxon>
        <taxon>Bacteroidales</taxon>
        <taxon>Porphyromonadaceae</taxon>
        <taxon>Porphyromonas</taxon>
    </lineage>
</organism>
<comment type="caution">
    <text evidence="2">The sequence shown here is derived from an EMBL/GenBank/DDBJ whole genome shotgun (WGS) entry which is preliminary data.</text>
</comment>
<gene>
    <name evidence="2" type="ORF">Tsumi_00870</name>
</gene>
<sequence>MRKQLLYLLLAAWATLSLQAQTPQPPKPYYKTGFEDVPTQTLTNDTITINGVRWHIVNGRIIDDNKAGITFGNRALELTAGFVDGVPAMMETVDPIEATQVTFSYIQSGLDGLIFNGASSWFVKELFNRGKTWAETDLKFDATQETTGRYERVEEQAASYHFRLYFKDLDRKNGSGWRIIVDDVAFYNLKKPDGSIAMRQPWTIYPASIFNRFETAQTTLSFHPVANGDEWIMGPPDQGGASSSSYIEIQLDDNTPTRHWRLQSVDSLITYENLALGDHSIRLRFMDGSTGKPYEGLEDHVTKFTVKPISTLHSLEELLAAPVGGFYEVILDKRTTFVNFPVIITPEKWLWDGEKGIMLFDPRLHDKLFGSLPEHALIAKRIVGQLVERDHNLYFVLDTPGEYEVTDKPFQFINRTTNNISKLLDNQAYNMYAPISIQNVKLMPKQDGTVPYRFGPMEDMTITDSQGNTLKMQNFFPFLFLTNPNVIPSGALTVFGMLAHHRVTGEAVLLPIMAQNYTPDNAELLTAPHDAVRLSVSEQVARFDANEPFELTLRSLDGRCLQASPLALEHTTNLKGAMVAIARFADGRIWVDKVVL</sequence>
<name>A0ABQ0DZY5_9PORP</name>
<proteinExistence type="predicted"/>
<protein>
    <submittedName>
        <fullName evidence="2">Uncharacterized protein</fullName>
    </submittedName>
</protein>
<evidence type="ECO:0000313" key="3">
    <source>
        <dbReference type="Proteomes" id="UP001628220"/>
    </source>
</evidence>